<feature type="domain" description="C2H2-type" evidence="1">
    <location>
        <begin position="162"/>
        <end position="184"/>
    </location>
</feature>
<protein>
    <submittedName>
        <fullName evidence="2">Zf-C2H2 domain-containing protein</fullName>
    </submittedName>
</protein>
<dbReference type="InterPro" id="IPR013087">
    <property type="entry name" value="Znf_C2H2_type"/>
</dbReference>
<dbReference type="HOGENOM" id="CLU_1099129_0_0_1"/>
<dbReference type="STRING" id="983506.L8WP19"/>
<dbReference type="AlphaFoldDB" id="L8WP19"/>
<accession>L8WP19</accession>
<gene>
    <name evidence="2" type="ORF">AG1IA_06242</name>
</gene>
<dbReference type="Proteomes" id="UP000011668">
    <property type="component" value="Unassembled WGS sequence"/>
</dbReference>
<comment type="caution">
    <text evidence="2">The sequence shown here is derived from an EMBL/GenBank/DDBJ whole genome shotgun (WGS) entry which is preliminary data.</text>
</comment>
<evidence type="ECO:0000313" key="3">
    <source>
        <dbReference type="Proteomes" id="UP000011668"/>
    </source>
</evidence>
<organism evidence="2 3">
    <name type="scientific">Thanatephorus cucumeris (strain AG1-IA)</name>
    <name type="common">Rice sheath blight fungus</name>
    <name type="synonym">Rhizoctonia solani</name>
    <dbReference type="NCBI Taxonomy" id="983506"/>
    <lineage>
        <taxon>Eukaryota</taxon>
        <taxon>Fungi</taxon>
        <taxon>Dikarya</taxon>
        <taxon>Basidiomycota</taxon>
        <taxon>Agaricomycotina</taxon>
        <taxon>Agaricomycetes</taxon>
        <taxon>Cantharellales</taxon>
        <taxon>Ceratobasidiaceae</taxon>
        <taxon>Rhizoctonia</taxon>
        <taxon>Rhizoctonia solani AG-1</taxon>
    </lineage>
</organism>
<proteinExistence type="predicted"/>
<sequence length="253" mass="27718">MTTPEDCTSVPQPELSLKSQCDSGPALVATPVSDTCDLASKEVAKAKTLELDSYSLQRGLQGNSLIPFSPNTQIAIPPCISCPTTVDTVPNDTSLFAATSPPSDVPATRVSQNRVAKLLKAPAVRHIVKKRKGVEYRRCPFCSKVFHRPSSLVVSGWYAYRCPFMGCTVAFATEQNMKRHFLGHQVGPLEPHNPYAMSVLSETSVFDKNSKCNEIKQGEKHRGSISPCRVGDNHRRHPIFVPYTSLGNFVSDI</sequence>
<evidence type="ECO:0000313" key="2">
    <source>
        <dbReference type="EMBL" id="ELU39725.1"/>
    </source>
</evidence>
<dbReference type="EMBL" id="AFRT01001638">
    <property type="protein sequence ID" value="ELU39725.1"/>
    <property type="molecule type" value="Genomic_DNA"/>
</dbReference>
<keyword evidence="3" id="KW-1185">Reference proteome</keyword>
<reference evidence="2 3" key="1">
    <citation type="journal article" date="2013" name="Nat. Commun.">
        <title>The evolution and pathogenic mechanisms of the rice sheath blight pathogen.</title>
        <authorList>
            <person name="Zheng A."/>
            <person name="Lin R."/>
            <person name="Xu L."/>
            <person name="Qin P."/>
            <person name="Tang C."/>
            <person name="Ai P."/>
            <person name="Zhang D."/>
            <person name="Liu Y."/>
            <person name="Sun Z."/>
            <person name="Feng H."/>
            <person name="Wang Y."/>
            <person name="Chen Y."/>
            <person name="Liang X."/>
            <person name="Fu R."/>
            <person name="Li Q."/>
            <person name="Zhang J."/>
            <person name="Yu X."/>
            <person name="Xie Z."/>
            <person name="Ding L."/>
            <person name="Guan P."/>
            <person name="Tang J."/>
            <person name="Liang Y."/>
            <person name="Wang S."/>
            <person name="Deng Q."/>
            <person name="Li S."/>
            <person name="Zhu J."/>
            <person name="Wang L."/>
            <person name="Liu H."/>
            <person name="Li P."/>
        </authorList>
    </citation>
    <scope>NUCLEOTIDE SEQUENCE [LARGE SCALE GENOMIC DNA]</scope>
    <source>
        <strain evidence="3">AG-1 IA</strain>
    </source>
</reference>
<dbReference type="PROSITE" id="PS00028">
    <property type="entry name" value="ZINC_FINGER_C2H2_1"/>
    <property type="match status" value="1"/>
</dbReference>
<evidence type="ECO:0000259" key="1">
    <source>
        <dbReference type="PROSITE" id="PS00028"/>
    </source>
</evidence>
<name>L8WP19_THACA</name>
<dbReference type="OrthoDB" id="6077919at2759"/>
<dbReference type="Gene3D" id="3.30.160.60">
    <property type="entry name" value="Classic Zinc Finger"/>
    <property type="match status" value="1"/>
</dbReference>